<reference evidence="15" key="4">
    <citation type="submission" date="2025-08" db="UniProtKB">
        <authorList>
            <consortium name="Ensembl"/>
        </authorList>
    </citation>
    <scope>IDENTIFICATION</scope>
</reference>
<keyword evidence="6" id="KW-0029">Amino-acid transport</keyword>
<comment type="catalytic activity">
    <reaction evidence="12">
        <text>L-ornithine(in) = L-ornithine(out)</text>
        <dbReference type="Rhea" id="RHEA:71199"/>
        <dbReference type="ChEBI" id="CHEBI:46911"/>
    </reaction>
</comment>
<evidence type="ECO:0000256" key="9">
    <source>
        <dbReference type="ARBA" id="ARBA00023180"/>
    </source>
</evidence>
<feature type="transmembrane region" description="Helical" evidence="13">
    <location>
        <begin position="64"/>
        <end position="85"/>
    </location>
</feature>
<comment type="catalytic activity">
    <reaction evidence="11">
        <text>L-arginine(in) = L-arginine(out)</text>
        <dbReference type="Rhea" id="RHEA:32143"/>
        <dbReference type="ChEBI" id="CHEBI:32682"/>
    </reaction>
</comment>
<dbReference type="Gene3D" id="1.20.1740.10">
    <property type="entry name" value="Amino acid/polyamine transporter I"/>
    <property type="match status" value="1"/>
</dbReference>
<proteinExistence type="inferred from homology"/>
<dbReference type="InterPro" id="IPR002293">
    <property type="entry name" value="AA/rel_permease1"/>
</dbReference>
<dbReference type="GO" id="GO:0097638">
    <property type="term" value="P:L-arginine import across plasma membrane"/>
    <property type="evidence" value="ECO:0007669"/>
    <property type="project" value="TreeGrafter"/>
</dbReference>
<feature type="transmembrane region" description="Helical" evidence="13">
    <location>
        <begin position="497"/>
        <end position="520"/>
    </location>
</feature>
<reference evidence="15" key="5">
    <citation type="submission" date="2025-09" db="UniProtKB">
        <authorList>
            <consortium name="Ensembl"/>
        </authorList>
    </citation>
    <scope>IDENTIFICATION</scope>
</reference>
<comment type="catalytic activity">
    <reaction evidence="10">
        <text>L-lysine(in) = L-lysine(out)</text>
        <dbReference type="Rhea" id="RHEA:70935"/>
        <dbReference type="ChEBI" id="CHEBI:32551"/>
    </reaction>
</comment>
<keyword evidence="4" id="KW-1003">Cell membrane</keyword>
<dbReference type="PIRSF" id="PIRSF006060">
    <property type="entry name" value="AA_transporter"/>
    <property type="match status" value="1"/>
</dbReference>
<evidence type="ECO:0000256" key="6">
    <source>
        <dbReference type="ARBA" id="ARBA00022970"/>
    </source>
</evidence>
<dbReference type="GO" id="GO:0061459">
    <property type="term" value="F:L-arginine transmembrane transporter activity"/>
    <property type="evidence" value="ECO:0007669"/>
    <property type="project" value="TreeGrafter"/>
</dbReference>
<reference evidence="16" key="3">
    <citation type="journal article" date="2014" name="Nature">
        <title>Elephant shark genome provides unique insights into gnathostome evolution.</title>
        <authorList>
            <consortium name="International Elephant Shark Genome Sequencing Consortium"/>
            <person name="Venkatesh B."/>
            <person name="Lee A.P."/>
            <person name="Ravi V."/>
            <person name="Maurya A.K."/>
            <person name="Lian M.M."/>
            <person name="Swann J.B."/>
            <person name="Ohta Y."/>
            <person name="Flajnik M.F."/>
            <person name="Sutoh Y."/>
            <person name="Kasahara M."/>
            <person name="Hoon S."/>
            <person name="Gangu V."/>
            <person name="Roy S.W."/>
            <person name="Irimia M."/>
            <person name="Korzh V."/>
            <person name="Kondrychyn I."/>
            <person name="Lim Z.W."/>
            <person name="Tay B.H."/>
            <person name="Tohari S."/>
            <person name="Kong K.W."/>
            <person name="Ho S."/>
            <person name="Lorente-Galdos B."/>
            <person name="Quilez J."/>
            <person name="Marques-Bonet T."/>
            <person name="Raney B.J."/>
            <person name="Ingham P.W."/>
            <person name="Tay A."/>
            <person name="Hillier L.W."/>
            <person name="Minx P."/>
            <person name="Boehm T."/>
            <person name="Wilson R.K."/>
            <person name="Brenner S."/>
            <person name="Warren W.C."/>
        </authorList>
    </citation>
    <scope>NUCLEOTIDE SEQUENCE [LARGE SCALE GENOMIC DNA]</scope>
</reference>
<reference evidence="16" key="1">
    <citation type="journal article" date="2006" name="Science">
        <title>Ancient noncoding elements conserved in the human genome.</title>
        <authorList>
            <person name="Venkatesh B."/>
            <person name="Kirkness E.F."/>
            <person name="Loh Y.H."/>
            <person name="Halpern A.L."/>
            <person name="Lee A.P."/>
            <person name="Johnson J."/>
            <person name="Dandona N."/>
            <person name="Viswanathan L.D."/>
            <person name="Tay A."/>
            <person name="Venter J.C."/>
            <person name="Strausberg R.L."/>
            <person name="Brenner S."/>
        </authorList>
    </citation>
    <scope>NUCLEOTIDE SEQUENCE [LARGE SCALE GENOMIC DNA]</scope>
</reference>
<feature type="transmembrane region" description="Helical" evidence="13">
    <location>
        <begin position="192"/>
        <end position="210"/>
    </location>
</feature>
<feature type="transmembrane region" description="Helical" evidence="13">
    <location>
        <begin position="587"/>
        <end position="608"/>
    </location>
</feature>
<dbReference type="PANTHER" id="PTHR43243">
    <property type="entry name" value="INNER MEMBRANE TRANSPORTER YGJI-RELATED"/>
    <property type="match status" value="1"/>
</dbReference>
<dbReference type="NCBIfam" id="TIGR00906">
    <property type="entry name" value="2A0303"/>
    <property type="match status" value="1"/>
</dbReference>
<feature type="transmembrane region" description="Helical" evidence="13">
    <location>
        <begin position="97"/>
        <end position="123"/>
    </location>
</feature>
<gene>
    <name evidence="15" type="primary">LOC103183240</name>
</gene>
<keyword evidence="16" id="KW-1185">Reference proteome</keyword>
<dbReference type="AlphaFoldDB" id="A0A4W3HSI9"/>
<dbReference type="GO" id="GO:0000064">
    <property type="term" value="F:L-ornithine transmembrane transporter activity"/>
    <property type="evidence" value="ECO:0007669"/>
    <property type="project" value="TreeGrafter"/>
</dbReference>
<dbReference type="InterPro" id="IPR029485">
    <property type="entry name" value="CAT_C"/>
</dbReference>
<keyword evidence="9" id="KW-0325">Glycoprotein</keyword>
<feature type="domain" description="Cationic amino acid transporter C-terminal" evidence="14">
    <location>
        <begin position="560"/>
        <end position="599"/>
    </location>
</feature>
<reference evidence="16" key="2">
    <citation type="journal article" date="2007" name="PLoS Biol.">
        <title>Survey sequencing and comparative analysis of the elephant shark (Callorhinchus milii) genome.</title>
        <authorList>
            <person name="Venkatesh B."/>
            <person name="Kirkness E.F."/>
            <person name="Loh Y.H."/>
            <person name="Halpern A.L."/>
            <person name="Lee A.P."/>
            <person name="Johnson J."/>
            <person name="Dandona N."/>
            <person name="Viswanathan L.D."/>
            <person name="Tay A."/>
            <person name="Venter J.C."/>
            <person name="Strausberg R.L."/>
            <person name="Brenner S."/>
        </authorList>
    </citation>
    <scope>NUCLEOTIDE SEQUENCE [LARGE SCALE GENOMIC DNA]</scope>
</reference>
<evidence type="ECO:0000259" key="14">
    <source>
        <dbReference type="Pfam" id="PF13906"/>
    </source>
</evidence>
<keyword evidence="7 13" id="KW-1133">Transmembrane helix</keyword>
<dbReference type="FunFam" id="1.20.1740.10:FF:000024">
    <property type="entry name" value="High affinity cationic amino acid transporter 1"/>
    <property type="match status" value="1"/>
</dbReference>
<organism evidence="15 16">
    <name type="scientific">Callorhinchus milii</name>
    <name type="common">Ghost shark</name>
    <dbReference type="NCBI Taxonomy" id="7868"/>
    <lineage>
        <taxon>Eukaryota</taxon>
        <taxon>Metazoa</taxon>
        <taxon>Chordata</taxon>
        <taxon>Craniata</taxon>
        <taxon>Vertebrata</taxon>
        <taxon>Chondrichthyes</taxon>
        <taxon>Holocephali</taxon>
        <taxon>Chimaeriformes</taxon>
        <taxon>Callorhinchidae</taxon>
        <taxon>Callorhinchus</taxon>
    </lineage>
</organism>
<feature type="transmembrane region" description="Helical" evidence="13">
    <location>
        <begin position="341"/>
        <end position="367"/>
    </location>
</feature>
<evidence type="ECO:0000256" key="3">
    <source>
        <dbReference type="ARBA" id="ARBA00022448"/>
    </source>
</evidence>
<dbReference type="GO" id="GO:0005886">
    <property type="term" value="C:plasma membrane"/>
    <property type="evidence" value="ECO:0007669"/>
    <property type="project" value="UniProtKB-SubCell"/>
</dbReference>
<name>A0A4W3HSI9_CALMI</name>
<dbReference type="GO" id="GO:0015189">
    <property type="term" value="F:L-lysine transmembrane transporter activity"/>
    <property type="evidence" value="ECO:0007669"/>
    <property type="project" value="TreeGrafter"/>
</dbReference>
<protein>
    <submittedName>
        <fullName evidence="15">Solute carrier family 7 member 1</fullName>
    </submittedName>
</protein>
<evidence type="ECO:0000256" key="1">
    <source>
        <dbReference type="ARBA" id="ARBA00004651"/>
    </source>
</evidence>
<comment type="similarity">
    <text evidence="2">Belongs to the amino acid-polyamine-organocation (APC) superfamily. Cationic amino acid transporter (CAT) (TC 2.A.3.3) family.</text>
</comment>
<dbReference type="Pfam" id="PF13906">
    <property type="entry name" value="AA_permease_C"/>
    <property type="match status" value="1"/>
</dbReference>
<dbReference type="Pfam" id="PF13520">
    <property type="entry name" value="AA_permease_2"/>
    <property type="match status" value="1"/>
</dbReference>
<accession>A0A4W3HSI9</accession>
<feature type="transmembrane region" description="Helical" evidence="13">
    <location>
        <begin position="388"/>
        <end position="407"/>
    </location>
</feature>
<evidence type="ECO:0000256" key="13">
    <source>
        <dbReference type="SAM" id="Phobius"/>
    </source>
</evidence>
<feature type="transmembrane region" description="Helical" evidence="13">
    <location>
        <begin position="37"/>
        <end position="58"/>
    </location>
</feature>
<evidence type="ECO:0000313" key="16">
    <source>
        <dbReference type="Proteomes" id="UP000314986"/>
    </source>
</evidence>
<evidence type="ECO:0000256" key="12">
    <source>
        <dbReference type="ARBA" id="ARBA00034450"/>
    </source>
</evidence>
<dbReference type="Proteomes" id="UP000314986">
    <property type="component" value="Unassembled WGS sequence"/>
</dbReference>
<evidence type="ECO:0000256" key="4">
    <source>
        <dbReference type="ARBA" id="ARBA00022475"/>
    </source>
</evidence>
<feature type="transmembrane region" description="Helical" evidence="13">
    <location>
        <begin position="526"/>
        <end position="550"/>
    </location>
</feature>
<keyword evidence="5 13" id="KW-0812">Transmembrane</keyword>
<feature type="transmembrane region" description="Helical" evidence="13">
    <location>
        <begin position="289"/>
        <end position="321"/>
    </location>
</feature>
<evidence type="ECO:0000313" key="15">
    <source>
        <dbReference type="Ensembl" id="ENSCMIP00000019206.1"/>
    </source>
</evidence>
<dbReference type="InterPro" id="IPR004755">
    <property type="entry name" value="Cat_AA_permease"/>
</dbReference>
<keyword evidence="3" id="KW-0813">Transport</keyword>
<evidence type="ECO:0000256" key="11">
    <source>
        <dbReference type="ARBA" id="ARBA00034423"/>
    </source>
</evidence>
<feature type="transmembrane region" description="Helical" evidence="13">
    <location>
        <begin position="562"/>
        <end position="581"/>
    </location>
</feature>
<feature type="transmembrane region" description="Helical" evidence="13">
    <location>
        <begin position="413"/>
        <end position="434"/>
    </location>
</feature>
<comment type="subcellular location">
    <subcellularLocation>
        <location evidence="1">Cell membrane</location>
        <topology evidence="1">Multi-pass membrane protein</topology>
    </subcellularLocation>
</comment>
<feature type="transmembrane region" description="Helical" evidence="13">
    <location>
        <begin position="254"/>
        <end position="277"/>
    </location>
</feature>
<dbReference type="Ensembl" id="ENSCMIT00000019569.1">
    <property type="protein sequence ID" value="ENSCMIP00000019206.1"/>
    <property type="gene ID" value="ENSCMIG00000008972.1"/>
</dbReference>
<evidence type="ECO:0000256" key="5">
    <source>
        <dbReference type="ARBA" id="ARBA00022692"/>
    </source>
</evidence>
<evidence type="ECO:0000256" key="8">
    <source>
        <dbReference type="ARBA" id="ARBA00023136"/>
    </source>
</evidence>
<dbReference type="FunFam" id="1.20.1740.10:FF:000009">
    <property type="entry name" value="Low affinity cationic amino acid transporter 2"/>
    <property type="match status" value="1"/>
</dbReference>
<feature type="transmembrane region" description="Helical" evidence="13">
    <location>
        <begin position="166"/>
        <end position="183"/>
    </location>
</feature>
<dbReference type="PANTHER" id="PTHR43243:SF28">
    <property type="entry name" value="HIGH AFFINITY CATIONIC AMINO ACID TRANSPORTER 1"/>
    <property type="match status" value="1"/>
</dbReference>
<sequence>MDCKPLVNFGRQLIRRKYVDSSNEETRLARCLNTLDLVALGVGSTLGAGVYVLAGAVAREDSGPAIVLSFLIAALASVLAGLCYAEFGARVPRTGSAYLYSYVTVGELWAFITGWNLILSYVIGTSSVARAWSATFDELVGKHIEVFCRKYMAMNSSGVLAEYPDIFAVFIILLLTGLLSFGVKESALVNKVFTCINILVLCFVMVSGFVKGSLKNWQLSEADMVNETNSTASENLAQLPESTWNYGAGGFMPYGFSGVLSGAATCFYAFVGFDCIATTGEEVKNPQRAIPFGIVASLLICFVAYFGVSAALTLMMPYYLLDKNSPLPVAFKYVGWDGAKYAVAVGSLCALSTSLLGSIFPMPRVIYAMAEDGLLFRALARINERTKTPLIATIVSGVVAAIMAFLFDLKDLVDLMSIGTLLAYSLVAACVLVLRYQPDQMSNAAYQMANTSDDADMTESASTSESQTEVLRGNDEFSLNSLLFPENSLPSKQSGSVVNVCVSLLGFLILVFCLLAVHGKDALLEAQAWCIILLILVFVTCVIIICVIWRQPESKTKLSFKVPCLPYLPVISMLVNVYLMLQLDRGTWIRFAAWMVIGKFSIVLLFACDLGTRSVQ</sequence>
<dbReference type="GeneTree" id="ENSGT00940000155349"/>
<keyword evidence="8 13" id="KW-0472">Membrane</keyword>
<evidence type="ECO:0000256" key="2">
    <source>
        <dbReference type="ARBA" id="ARBA00008572"/>
    </source>
</evidence>
<evidence type="ECO:0000256" key="7">
    <source>
        <dbReference type="ARBA" id="ARBA00022989"/>
    </source>
</evidence>
<evidence type="ECO:0000256" key="10">
    <source>
        <dbReference type="ARBA" id="ARBA00034422"/>
    </source>
</evidence>